<feature type="compositionally biased region" description="Basic and acidic residues" evidence="1">
    <location>
        <begin position="153"/>
        <end position="172"/>
    </location>
</feature>
<dbReference type="KEGG" id="tps:THAPS_6896"/>
<gene>
    <name evidence="4" type="ORF">THAPS_6896</name>
</gene>
<reference evidence="4 5" key="2">
    <citation type="journal article" date="2008" name="Nature">
        <title>The Phaeodactylum genome reveals the evolutionary history of diatom genomes.</title>
        <authorList>
            <person name="Bowler C."/>
            <person name="Allen A.E."/>
            <person name="Badger J.H."/>
            <person name="Grimwood J."/>
            <person name="Jabbari K."/>
            <person name="Kuo A."/>
            <person name="Maheswari U."/>
            <person name="Martens C."/>
            <person name="Maumus F."/>
            <person name="Otillar R.P."/>
            <person name="Rayko E."/>
            <person name="Salamov A."/>
            <person name="Vandepoele K."/>
            <person name="Beszteri B."/>
            <person name="Gruber A."/>
            <person name="Heijde M."/>
            <person name="Katinka M."/>
            <person name="Mock T."/>
            <person name="Valentin K."/>
            <person name="Verret F."/>
            <person name="Berges J.A."/>
            <person name="Brownlee C."/>
            <person name="Cadoret J.P."/>
            <person name="Chiovitti A."/>
            <person name="Choi C.J."/>
            <person name="Coesel S."/>
            <person name="De Martino A."/>
            <person name="Detter J.C."/>
            <person name="Durkin C."/>
            <person name="Falciatore A."/>
            <person name="Fournet J."/>
            <person name="Haruta M."/>
            <person name="Huysman M.J."/>
            <person name="Jenkins B.D."/>
            <person name="Jiroutova K."/>
            <person name="Jorgensen R.E."/>
            <person name="Joubert Y."/>
            <person name="Kaplan A."/>
            <person name="Kroger N."/>
            <person name="Kroth P.G."/>
            <person name="La Roche J."/>
            <person name="Lindquist E."/>
            <person name="Lommer M."/>
            <person name="Martin-Jezequel V."/>
            <person name="Lopez P.J."/>
            <person name="Lucas S."/>
            <person name="Mangogna M."/>
            <person name="McGinnis K."/>
            <person name="Medlin L.K."/>
            <person name="Montsant A."/>
            <person name="Oudot-Le Secq M.P."/>
            <person name="Napoli C."/>
            <person name="Obornik M."/>
            <person name="Parker M.S."/>
            <person name="Petit J.L."/>
            <person name="Porcel B.M."/>
            <person name="Poulsen N."/>
            <person name="Robison M."/>
            <person name="Rychlewski L."/>
            <person name="Rynearson T.A."/>
            <person name="Schmutz J."/>
            <person name="Shapiro H."/>
            <person name="Siaut M."/>
            <person name="Stanley M."/>
            <person name="Sussman M.R."/>
            <person name="Taylor A.R."/>
            <person name="Vardi A."/>
            <person name="von Dassow P."/>
            <person name="Vyverman W."/>
            <person name="Willis A."/>
            <person name="Wyrwicz L.S."/>
            <person name="Rokhsar D.S."/>
            <person name="Weissenbach J."/>
            <person name="Armbrust E.V."/>
            <person name="Green B.R."/>
            <person name="Van de Peer Y."/>
            <person name="Grigoriev I.V."/>
        </authorList>
    </citation>
    <scope>NUCLEOTIDE SEQUENCE [LARGE SCALE GENOMIC DNA]</scope>
    <source>
        <strain evidence="4 5">CCMP1335</strain>
    </source>
</reference>
<dbReference type="Pfam" id="PF16036">
    <property type="entry name" value="Chalcone_3"/>
    <property type="match status" value="1"/>
</dbReference>
<dbReference type="RefSeq" id="XP_002296145.1">
    <property type="nucleotide sequence ID" value="XM_002296109.1"/>
</dbReference>
<dbReference type="HOGENOM" id="CLU_431834_0_0_1"/>
<feature type="signal peptide" evidence="2">
    <location>
        <begin position="1"/>
        <end position="21"/>
    </location>
</feature>
<dbReference type="InterPro" id="IPR016088">
    <property type="entry name" value="Chalcone_isomerase_3-sand"/>
</dbReference>
<dbReference type="EMBL" id="CP001160">
    <property type="protein sequence ID" value="ACI64862.1"/>
    <property type="molecule type" value="Genomic_DNA"/>
</dbReference>
<evidence type="ECO:0000313" key="4">
    <source>
        <dbReference type="EMBL" id="ACI64862.1"/>
    </source>
</evidence>
<accession>B5YMS8</accession>
<dbReference type="PANTHER" id="PTHR47698">
    <property type="entry name" value="FATTY-ACID-BINDING PROTEIN 3, CHLOROPLASTIC"/>
    <property type="match status" value="1"/>
</dbReference>
<sequence length="634" mass="68957">MTSTLLVFAAAVLLLASNAASFSFTRLPSSTILCTKRWSSTSETGDGAYESTSSLNDERKVRVSYFLQTSGYQPSSSTDAIDSMVTLEESLRKSLLARVGQVQYPDQEDYIQELTNEWQSEWDFRQSAATAARSKASIKQKERLDAFLSSIQQREDDRRGGKASQRRADERPGFGMPYGEKKVTKKVEEKKIEEAPLPPPVEEKTAQVDAPILGKIMEEKDEIEAVEEQSPSVPESTVLIQTEDEAAVAEVEVTEKEPADGDAEASTTESPKTVEEKAVDGVSADSSDLRGVSEGTSSEVPASPESIDANNDAELAEQRAAAARVAQEKADRRAQEKLDAANKQKNDAKARAEALLMKAEEEERQRKDNRAKEDAARKAADAEAGQLRLQEEEEDRKRAEEDELARAAEIEELRRQEEEAAEASAAAKQQKVDVVESKMQSLKEKATGVTFDAKLDDGLYLVGVGVRKKAIINIYGVAMYTSPAVLEAVSAFQRGKQKLDAQNALRNAARSFDSATPKTTFVLEMVFKADAKTIAGAIADSVKPRYSGAASDVNELESLIFEGVKSKGGTAIKGTVFRFDCTESGVTVSVDGNEQGQVESEGIGSAFVDVFMDDKAVSPQLIDSCLDTWCESGL</sequence>
<dbReference type="PANTHER" id="PTHR47698:SF2">
    <property type="entry name" value="FATTY-ACID-BINDING PROTEIN 3, CHLOROPLASTIC"/>
    <property type="match status" value="1"/>
</dbReference>
<dbReference type="InterPro" id="IPR036298">
    <property type="entry name" value="Chalcone_isomerase_sf"/>
</dbReference>
<feature type="compositionally biased region" description="Basic and acidic residues" evidence="1">
    <location>
        <begin position="326"/>
        <end position="381"/>
    </location>
</feature>
<dbReference type="InterPro" id="IPR016087">
    <property type="entry name" value="Chalcone_isomerase"/>
</dbReference>
<feature type="region of interest" description="Disordered" evidence="1">
    <location>
        <begin position="149"/>
        <end position="179"/>
    </location>
</feature>
<keyword evidence="5" id="KW-1185">Reference proteome</keyword>
<feature type="chain" id="PRO_5002838685" description="Chalcone isomerase domain-containing protein" evidence="2">
    <location>
        <begin position="22"/>
        <end position="634"/>
    </location>
</feature>
<dbReference type="InParanoid" id="B5YMS8"/>
<dbReference type="SUPFAM" id="SSF54626">
    <property type="entry name" value="Chalcone isomerase"/>
    <property type="match status" value="1"/>
</dbReference>
<dbReference type="Proteomes" id="UP000001449">
    <property type="component" value="Chromosome 7"/>
</dbReference>
<protein>
    <recommendedName>
        <fullName evidence="3">Chalcone isomerase domain-containing protein</fullName>
    </recommendedName>
</protein>
<keyword evidence="2" id="KW-0732">Signal</keyword>
<dbReference type="GeneID" id="7449210"/>
<dbReference type="AlphaFoldDB" id="B5YMS8"/>
<dbReference type="eggNOG" id="ENOG502RVYU">
    <property type="taxonomic scope" value="Eukaryota"/>
</dbReference>
<feature type="region of interest" description="Disordered" evidence="1">
    <location>
        <begin position="220"/>
        <end position="402"/>
    </location>
</feature>
<evidence type="ECO:0000259" key="3">
    <source>
        <dbReference type="Pfam" id="PF16036"/>
    </source>
</evidence>
<proteinExistence type="predicted"/>
<evidence type="ECO:0000313" key="5">
    <source>
        <dbReference type="Proteomes" id="UP000001449"/>
    </source>
</evidence>
<feature type="domain" description="Chalcone isomerase" evidence="3">
    <location>
        <begin position="456"/>
        <end position="621"/>
    </location>
</feature>
<dbReference type="PaxDb" id="35128-Thaps6896"/>
<dbReference type="GO" id="GO:0016872">
    <property type="term" value="F:intramolecular lyase activity"/>
    <property type="evidence" value="ECO:0007669"/>
    <property type="project" value="InterPro"/>
</dbReference>
<organism evidence="4 5">
    <name type="scientific">Thalassiosira pseudonana</name>
    <name type="common">Marine diatom</name>
    <name type="synonym">Cyclotella nana</name>
    <dbReference type="NCBI Taxonomy" id="35128"/>
    <lineage>
        <taxon>Eukaryota</taxon>
        <taxon>Sar</taxon>
        <taxon>Stramenopiles</taxon>
        <taxon>Ochrophyta</taxon>
        <taxon>Bacillariophyta</taxon>
        <taxon>Coscinodiscophyceae</taxon>
        <taxon>Thalassiosirophycidae</taxon>
        <taxon>Thalassiosirales</taxon>
        <taxon>Thalassiosiraceae</taxon>
        <taxon>Thalassiosira</taxon>
    </lineage>
</organism>
<reference evidence="4 5" key="1">
    <citation type="journal article" date="2004" name="Science">
        <title>The genome of the diatom Thalassiosira pseudonana: ecology, evolution, and metabolism.</title>
        <authorList>
            <person name="Armbrust E.V."/>
            <person name="Berges J.A."/>
            <person name="Bowler C."/>
            <person name="Green B.R."/>
            <person name="Martinez D."/>
            <person name="Putnam N.H."/>
            <person name="Zhou S."/>
            <person name="Allen A.E."/>
            <person name="Apt K.E."/>
            <person name="Bechner M."/>
            <person name="Brzezinski M.A."/>
            <person name="Chaal B.K."/>
            <person name="Chiovitti A."/>
            <person name="Davis A.K."/>
            <person name="Demarest M.S."/>
            <person name="Detter J.C."/>
            <person name="Glavina T."/>
            <person name="Goodstein D."/>
            <person name="Hadi M.Z."/>
            <person name="Hellsten U."/>
            <person name="Hildebrand M."/>
            <person name="Jenkins B.D."/>
            <person name="Jurka J."/>
            <person name="Kapitonov V.V."/>
            <person name="Kroger N."/>
            <person name="Lau W.W."/>
            <person name="Lane T.W."/>
            <person name="Larimer F.W."/>
            <person name="Lippmeier J.C."/>
            <person name="Lucas S."/>
            <person name="Medina M."/>
            <person name="Montsant A."/>
            <person name="Obornik M."/>
            <person name="Parker M.S."/>
            <person name="Palenik B."/>
            <person name="Pazour G.J."/>
            <person name="Richardson P.M."/>
            <person name="Rynearson T.A."/>
            <person name="Saito M.A."/>
            <person name="Schwartz D.C."/>
            <person name="Thamatrakoln K."/>
            <person name="Valentin K."/>
            <person name="Vardi A."/>
            <person name="Wilkerson F.P."/>
            <person name="Rokhsar D.S."/>
        </authorList>
    </citation>
    <scope>NUCLEOTIDE SEQUENCE [LARGE SCALE GENOMIC DNA]</scope>
    <source>
        <strain evidence="4 5">CCMP1335</strain>
    </source>
</reference>
<evidence type="ECO:0000256" key="1">
    <source>
        <dbReference type="SAM" id="MobiDB-lite"/>
    </source>
</evidence>
<dbReference type="Gene3D" id="3.50.70.10">
    <property type="match status" value="1"/>
</dbReference>
<evidence type="ECO:0000256" key="2">
    <source>
        <dbReference type="SAM" id="SignalP"/>
    </source>
</evidence>
<feature type="compositionally biased region" description="Polar residues" evidence="1">
    <location>
        <begin position="229"/>
        <end position="240"/>
    </location>
</feature>
<name>B5YMS8_THAPS</name>